<sequence>QQCDVTAVSGDAAIVPLGYSEFTPDNDLVWRRNGVTMFDRYRGTVLLGKEGDVTSNGSLVLLNVKKYQEGEYSGEIRDGSRPIYTTAKFLCVTAELLYGLIAEEILLDPKVDETIGRITWEKEKEIIEEWVTGRALGYYPRCRSAEQCVLDLTTGALVLKGLKPEDEGKYTVTVNNKGRAREFTLTVLTPVSKPTVTASCNETRCTLTCVGLETKSATYSWKENSDTVKDVEGNTLMVEKSGDLHKRYSCVFSNPKSGKESDPLTEMDLFLGESSSFSFVTSSLYD</sequence>
<keyword evidence="4" id="KW-0325">Glycoprotein</keyword>
<feature type="non-terminal residue" evidence="6">
    <location>
        <position position="1"/>
    </location>
</feature>
<dbReference type="PROSITE" id="PS50835">
    <property type="entry name" value="IG_LIKE"/>
    <property type="match status" value="1"/>
</dbReference>
<dbReference type="Proteomes" id="UP000034805">
    <property type="component" value="Unassembled WGS sequence"/>
</dbReference>
<dbReference type="InterPro" id="IPR036179">
    <property type="entry name" value="Ig-like_dom_sf"/>
</dbReference>
<dbReference type="GO" id="GO:0016020">
    <property type="term" value="C:membrane"/>
    <property type="evidence" value="ECO:0007669"/>
    <property type="project" value="UniProtKB-SubCell"/>
</dbReference>
<dbReference type="STRING" id="113540.ENSSFOP00015000219"/>
<dbReference type="SUPFAM" id="SSF48726">
    <property type="entry name" value="Immunoglobulin"/>
    <property type="match status" value="3"/>
</dbReference>
<comment type="subcellular location">
    <subcellularLocation>
        <location evidence="1">Membrane</location>
    </subcellularLocation>
</comment>
<evidence type="ECO:0000256" key="2">
    <source>
        <dbReference type="ARBA" id="ARBA00022729"/>
    </source>
</evidence>
<name>A0A0P7UGF9_SCLFO</name>
<keyword evidence="2" id="KW-0732">Signal</keyword>
<comment type="caution">
    <text evidence="6">The sequence shown here is derived from an EMBL/GenBank/DDBJ whole genome shotgun (WGS) entry which is preliminary data.</text>
</comment>
<evidence type="ECO:0000259" key="5">
    <source>
        <dbReference type="PROSITE" id="PS50835"/>
    </source>
</evidence>
<organism evidence="6 7">
    <name type="scientific">Scleropages formosus</name>
    <name type="common">Asian bonytongue</name>
    <name type="synonym">Osteoglossum formosum</name>
    <dbReference type="NCBI Taxonomy" id="113540"/>
    <lineage>
        <taxon>Eukaryota</taxon>
        <taxon>Metazoa</taxon>
        <taxon>Chordata</taxon>
        <taxon>Craniata</taxon>
        <taxon>Vertebrata</taxon>
        <taxon>Euteleostomi</taxon>
        <taxon>Actinopterygii</taxon>
        <taxon>Neopterygii</taxon>
        <taxon>Teleostei</taxon>
        <taxon>Osteoglossocephala</taxon>
        <taxon>Osteoglossomorpha</taxon>
        <taxon>Osteoglossiformes</taxon>
        <taxon>Osteoglossidae</taxon>
        <taxon>Scleropages</taxon>
    </lineage>
</organism>
<feature type="domain" description="Ig-like" evidence="5">
    <location>
        <begin position="190"/>
        <end position="265"/>
    </location>
</feature>
<reference evidence="6 7" key="1">
    <citation type="submission" date="2015-08" db="EMBL/GenBank/DDBJ databases">
        <title>The genome of the Asian arowana (Scleropages formosus).</title>
        <authorList>
            <person name="Tan M.H."/>
            <person name="Gan H.M."/>
            <person name="Croft L.J."/>
            <person name="Austin C.M."/>
        </authorList>
    </citation>
    <scope>NUCLEOTIDE SEQUENCE [LARGE SCALE GENOMIC DNA]</scope>
    <source>
        <strain evidence="6">Aro1</strain>
    </source>
</reference>
<evidence type="ECO:0000313" key="7">
    <source>
        <dbReference type="Proteomes" id="UP000034805"/>
    </source>
</evidence>
<evidence type="ECO:0000256" key="4">
    <source>
        <dbReference type="ARBA" id="ARBA00023180"/>
    </source>
</evidence>
<evidence type="ECO:0000256" key="1">
    <source>
        <dbReference type="ARBA" id="ARBA00004370"/>
    </source>
</evidence>
<protein>
    <recommendedName>
        <fullName evidence="5">Ig-like domain-containing protein</fullName>
    </recommendedName>
</protein>
<dbReference type="AlphaFoldDB" id="A0A0P7UGF9"/>
<evidence type="ECO:0000256" key="3">
    <source>
        <dbReference type="ARBA" id="ARBA00023136"/>
    </source>
</evidence>
<dbReference type="PANTHER" id="PTHR12080:SF134">
    <property type="entry name" value="CD48 ANTIGEN"/>
    <property type="match status" value="1"/>
</dbReference>
<keyword evidence="3" id="KW-0472">Membrane</keyword>
<dbReference type="Gene3D" id="2.60.40.10">
    <property type="entry name" value="Immunoglobulins"/>
    <property type="match status" value="2"/>
</dbReference>
<dbReference type="PANTHER" id="PTHR12080">
    <property type="entry name" value="SIGNALING LYMPHOCYTIC ACTIVATION MOLECULE"/>
    <property type="match status" value="1"/>
</dbReference>
<dbReference type="InterPro" id="IPR007110">
    <property type="entry name" value="Ig-like_dom"/>
</dbReference>
<dbReference type="EMBL" id="JARO02014324">
    <property type="protein sequence ID" value="KPP58251.1"/>
    <property type="molecule type" value="Genomic_DNA"/>
</dbReference>
<gene>
    <name evidence="6" type="ORF">Z043_123939</name>
</gene>
<proteinExistence type="predicted"/>
<evidence type="ECO:0000313" key="6">
    <source>
        <dbReference type="EMBL" id="KPP58251.1"/>
    </source>
</evidence>
<dbReference type="InterPro" id="IPR015631">
    <property type="entry name" value="CD2/SLAM_rcpt"/>
</dbReference>
<accession>A0A0P7UGF9</accession>
<dbReference type="InterPro" id="IPR013783">
    <property type="entry name" value="Ig-like_fold"/>
</dbReference>